<organism evidence="2 3">
    <name type="scientific">Vreelandella sulfidaeris</name>
    <dbReference type="NCBI Taxonomy" id="115553"/>
    <lineage>
        <taxon>Bacteria</taxon>
        <taxon>Pseudomonadati</taxon>
        <taxon>Pseudomonadota</taxon>
        <taxon>Gammaproteobacteria</taxon>
        <taxon>Oceanospirillales</taxon>
        <taxon>Halomonadaceae</taxon>
        <taxon>Vreelandella</taxon>
    </lineage>
</organism>
<evidence type="ECO:0000313" key="3">
    <source>
        <dbReference type="Proteomes" id="UP000320231"/>
    </source>
</evidence>
<sequence>MLATEESYVNRSSQHAACNRLQHIEEGPVLQVLAHRIYRHSFLAQVTALVGNGLTTVALALLAHDLVAGQAKMVAYVGIASLVEAYASRLPRC</sequence>
<dbReference type="EMBL" id="AP019515">
    <property type="protein sequence ID" value="BBI65465.1"/>
    <property type="molecule type" value="Genomic_DNA"/>
</dbReference>
<keyword evidence="1" id="KW-0472">Membrane</keyword>
<evidence type="ECO:0000256" key="1">
    <source>
        <dbReference type="SAM" id="Phobius"/>
    </source>
</evidence>
<protein>
    <submittedName>
        <fullName evidence="2">Uncharacterized protein</fullName>
    </submittedName>
</protein>
<gene>
    <name evidence="2" type="ORF">HSBAA_PA_0680</name>
</gene>
<feature type="transmembrane region" description="Helical" evidence="1">
    <location>
        <begin position="42"/>
        <end position="63"/>
    </location>
</feature>
<name>A0A455UH36_9GAMM</name>
<proteinExistence type="predicted"/>
<reference evidence="2 3" key="1">
    <citation type="journal article" date="2019" name="Microbiol. Resour. Announc.">
        <title>Complete Genome Sequence of Halomonas sulfidaeris Strain Esulfide1 Isolated from a Metal Sulfide Rock at a Depth of 2,200 Meters, Obtained Using Nanopore Sequencing.</title>
        <authorList>
            <person name="Saito M."/>
            <person name="Nishigata A."/>
            <person name="Galipon J."/>
            <person name="Arakawa K."/>
        </authorList>
    </citation>
    <scope>NUCLEOTIDE SEQUENCE [LARGE SCALE GENOMIC DNA]</scope>
    <source>
        <strain evidence="2 3">ATCC BAA-803</strain>
        <plasmid evidence="3">pbaa-803-a dna</plasmid>
    </source>
</reference>
<keyword evidence="1" id="KW-1133">Transmembrane helix</keyword>
<dbReference type="AlphaFoldDB" id="A0A455UH36"/>
<keyword evidence="1" id="KW-0812">Transmembrane</keyword>
<dbReference type="KEGG" id="hsr:HSBAA_PA_0680"/>
<geneLocation type="plasmid" evidence="3">
    <name>pbaa-803-a dna</name>
</geneLocation>
<keyword evidence="2" id="KW-0614">Plasmid</keyword>
<accession>A0A455UH36</accession>
<dbReference type="Proteomes" id="UP000320231">
    <property type="component" value="Plasmid pBAA-803-A"/>
</dbReference>
<evidence type="ECO:0000313" key="2">
    <source>
        <dbReference type="EMBL" id="BBI65465.1"/>
    </source>
</evidence>